<dbReference type="PANTHER" id="PTHR33643:SF1">
    <property type="entry name" value="UREASE ACCESSORY PROTEIN D"/>
    <property type="match status" value="1"/>
</dbReference>
<evidence type="ECO:0000256" key="2">
    <source>
        <dbReference type="ARBA" id="ARBA00023186"/>
    </source>
</evidence>
<comment type="caution">
    <text evidence="3">The sequence shown here is derived from an EMBL/GenBank/DDBJ whole genome shotgun (WGS) entry which is preliminary data.</text>
</comment>
<dbReference type="Pfam" id="PF01774">
    <property type="entry name" value="UreD"/>
    <property type="match status" value="1"/>
</dbReference>
<dbReference type="AlphaFoldDB" id="A0A6G0X5G0"/>
<organism evidence="3 4">
    <name type="scientific">Aphanomyces euteiches</name>
    <dbReference type="NCBI Taxonomy" id="100861"/>
    <lineage>
        <taxon>Eukaryota</taxon>
        <taxon>Sar</taxon>
        <taxon>Stramenopiles</taxon>
        <taxon>Oomycota</taxon>
        <taxon>Saprolegniomycetes</taxon>
        <taxon>Saprolegniales</taxon>
        <taxon>Verrucalvaceae</taxon>
        <taxon>Aphanomyces</taxon>
    </lineage>
</organism>
<gene>
    <name evidence="3" type="ORF">Ae201684_008405</name>
</gene>
<dbReference type="Proteomes" id="UP000481153">
    <property type="component" value="Unassembled WGS sequence"/>
</dbReference>
<keyword evidence="4" id="KW-1185">Reference proteome</keyword>
<dbReference type="PANTHER" id="PTHR33643">
    <property type="entry name" value="UREASE ACCESSORY PROTEIN D"/>
    <property type="match status" value="1"/>
</dbReference>
<sequence>MVDPSSPRCTGELVFEQVSSLGKTTATHEYVAYPLKFLHPSTIMPLSFPTAVTCILGYGGGLVGGDCTRMNVQVGPDATAVLCTQATTKVYKPKPTAPTHTSQEMSVTLDSNAFLALVPDPITCFDGAMYKQYQRFTVHPTASLVFIDWMTSGRHARGESWSFASYESCNQVVMEGDDAPILLDRMRLQEEAEHSLRARMGGMTVLGTVVLVGPRVKAMADALIQRGARKALKPNESPIPYGHVATNVHPNVRSAVSPLGKSGAIVRIAGRTTEEAYAFVKDLLAPLEDLVGFKCFQENR</sequence>
<dbReference type="GO" id="GO:0016151">
    <property type="term" value="F:nickel cation binding"/>
    <property type="evidence" value="ECO:0007669"/>
    <property type="project" value="InterPro"/>
</dbReference>
<keyword evidence="2" id="KW-0143">Chaperone</keyword>
<name>A0A6G0X5G0_9STRA</name>
<evidence type="ECO:0008006" key="5">
    <source>
        <dbReference type="Google" id="ProtNLM"/>
    </source>
</evidence>
<dbReference type="VEuPathDB" id="FungiDB:AeMF1_012177"/>
<protein>
    <recommendedName>
        <fullName evidence="5">Urease accessory protein UreD</fullName>
    </recommendedName>
</protein>
<evidence type="ECO:0000313" key="4">
    <source>
        <dbReference type="Proteomes" id="UP000481153"/>
    </source>
</evidence>
<evidence type="ECO:0000256" key="1">
    <source>
        <dbReference type="ARBA" id="ARBA00007177"/>
    </source>
</evidence>
<reference evidence="3 4" key="1">
    <citation type="submission" date="2019-07" db="EMBL/GenBank/DDBJ databases">
        <title>Genomics analysis of Aphanomyces spp. identifies a new class of oomycete effector associated with host adaptation.</title>
        <authorList>
            <person name="Gaulin E."/>
        </authorList>
    </citation>
    <scope>NUCLEOTIDE SEQUENCE [LARGE SCALE GENOMIC DNA]</scope>
    <source>
        <strain evidence="3 4">ATCC 201684</strain>
    </source>
</reference>
<accession>A0A6G0X5G0</accession>
<dbReference type="EMBL" id="VJMJ01000101">
    <property type="protein sequence ID" value="KAF0735196.1"/>
    <property type="molecule type" value="Genomic_DNA"/>
</dbReference>
<proteinExistence type="inferred from homology"/>
<comment type="similarity">
    <text evidence="1">Belongs to the UreD family.</text>
</comment>
<dbReference type="HAMAP" id="MF_01384">
    <property type="entry name" value="UreD"/>
    <property type="match status" value="1"/>
</dbReference>
<evidence type="ECO:0000313" key="3">
    <source>
        <dbReference type="EMBL" id="KAF0735196.1"/>
    </source>
</evidence>
<dbReference type="InterPro" id="IPR002669">
    <property type="entry name" value="UreD"/>
</dbReference>